<evidence type="ECO:0000256" key="5">
    <source>
        <dbReference type="ARBA" id="ARBA00023157"/>
    </source>
</evidence>
<dbReference type="PANTHER" id="PTHR33044">
    <property type="entry name" value="BIFUNCTIONAL INHIBITOR/LIPID-TRANSFER PROTEIN/SEED STORAGE 2S ALBUMIN SUPERFAMILY PROTEIN-RELATED"/>
    <property type="match status" value="1"/>
</dbReference>
<evidence type="ECO:0000256" key="8">
    <source>
        <dbReference type="SAM" id="MobiDB-lite"/>
    </source>
</evidence>
<evidence type="ECO:0000256" key="4">
    <source>
        <dbReference type="ARBA" id="ARBA00022729"/>
    </source>
</evidence>
<dbReference type="AlphaFoldDB" id="A0AAX6E9Q6"/>
<sequence>MATRVMGISLALALVSVLLFAHRASAQPSGCTSAIVSLAPCLNYITGNSSTPTASCCTSLAAVVKTQSQCLCTLLNSSAAQFGLNINQTLALTLPGACKVQTPPLSQCNAAAPAASPAEAPSAPTAPTVPGTSAPTTPTVPATPSTPGSSTPTPSVPAGRGSNTVPSPTGQPSDASSLIKSTRSVIFTALFAVACVSSLVV</sequence>
<evidence type="ECO:0000256" key="2">
    <source>
        <dbReference type="ARBA" id="ARBA00009748"/>
    </source>
</evidence>
<dbReference type="InterPro" id="IPR043325">
    <property type="entry name" value="LTSS"/>
</dbReference>
<keyword evidence="12" id="KW-0675">Receptor</keyword>
<dbReference type="GO" id="GO:0006869">
    <property type="term" value="P:lipid transport"/>
    <property type="evidence" value="ECO:0007669"/>
    <property type="project" value="InterPro"/>
</dbReference>
<keyword evidence="7" id="KW-0449">Lipoprotein</keyword>
<proteinExistence type="inferred from homology"/>
<dbReference type="EMBL" id="JANAVB010038616">
    <property type="protein sequence ID" value="KAJ6800673.1"/>
    <property type="molecule type" value="Genomic_DNA"/>
</dbReference>
<dbReference type="CDD" id="cd00010">
    <property type="entry name" value="AAI_LTSS"/>
    <property type="match status" value="1"/>
</dbReference>
<comment type="similarity">
    <text evidence="2">Belongs to the plant LTP family.</text>
</comment>
<dbReference type="SUPFAM" id="SSF47699">
    <property type="entry name" value="Bifunctional inhibitor/lipid-transfer protein/seed storage 2S albumin"/>
    <property type="match status" value="1"/>
</dbReference>
<gene>
    <name evidence="11" type="ORF">M6B38_201390</name>
    <name evidence="12" type="ORF">M6B38_414075</name>
</gene>
<feature type="chain" id="PRO_5044718645" evidence="9">
    <location>
        <begin position="27"/>
        <end position="201"/>
    </location>
</feature>
<dbReference type="GO" id="GO:0016301">
    <property type="term" value="F:kinase activity"/>
    <property type="evidence" value="ECO:0007669"/>
    <property type="project" value="UniProtKB-KW"/>
</dbReference>
<keyword evidence="3" id="KW-0336">GPI-anchor</keyword>
<dbReference type="GO" id="GO:0008289">
    <property type="term" value="F:lipid binding"/>
    <property type="evidence" value="ECO:0007669"/>
    <property type="project" value="InterPro"/>
</dbReference>
<name>A0AAX6E9Q6_IRIPA</name>
<feature type="region of interest" description="Disordered" evidence="8">
    <location>
        <begin position="111"/>
        <end position="176"/>
    </location>
</feature>
<feature type="compositionally biased region" description="Polar residues" evidence="8">
    <location>
        <begin position="161"/>
        <end position="176"/>
    </location>
</feature>
<keyword evidence="5" id="KW-1015">Disulfide bond</keyword>
<protein>
    <submittedName>
        <fullName evidence="12">LRR receptor-like serine/threonine-protein kinase</fullName>
    </submittedName>
    <submittedName>
        <fullName evidence="11">Non-specific lipid-transfer protein-like protein</fullName>
    </submittedName>
</protein>
<evidence type="ECO:0000256" key="1">
    <source>
        <dbReference type="ARBA" id="ARBA00004609"/>
    </source>
</evidence>
<evidence type="ECO:0000256" key="6">
    <source>
        <dbReference type="ARBA" id="ARBA00023180"/>
    </source>
</evidence>
<evidence type="ECO:0000313" key="11">
    <source>
        <dbReference type="EMBL" id="KAJ6800673.1"/>
    </source>
</evidence>
<dbReference type="InterPro" id="IPR000528">
    <property type="entry name" value="Plant_nsLTP"/>
</dbReference>
<dbReference type="Gene3D" id="1.10.110.10">
    <property type="entry name" value="Plant lipid-transfer and hydrophobic proteins"/>
    <property type="match status" value="1"/>
</dbReference>
<evidence type="ECO:0000313" key="12">
    <source>
        <dbReference type="EMBL" id="KAJ6817025.1"/>
    </source>
</evidence>
<comment type="caution">
    <text evidence="11">The sequence shown here is derived from an EMBL/GenBank/DDBJ whole genome shotgun (WGS) entry which is preliminary data.</text>
</comment>
<evidence type="ECO:0000256" key="7">
    <source>
        <dbReference type="ARBA" id="ARBA00023288"/>
    </source>
</evidence>
<reference evidence="11" key="1">
    <citation type="journal article" date="2023" name="GigaByte">
        <title>Genome assembly of the bearded iris, Iris pallida Lam.</title>
        <authorList>
            <person name="Bruccoleri R.E."/>
            <person name="Oakeley E.J."/>
            <person name="Faust A.M.E."/>
            <person name="Altorfer M."/>
            <person name="Dessus-Babus S."/>
            <person name="Burckhardt D."/>
            <person name="Oertli M."/>
            <person name="Naumann U."/>
            <person name="Petersen F."/>
            <person name="Wong J."/>
        </authorList>
    </citation>
    <scope>NUCLEOTIDE SEQUENCE</scope>
    <source>
        <strain evidence="11">GSM-AAB239-AS_SAM_17_03QT</strain>
    </source>
</reference>
<feature type="domain" description="Bifunctional inhibitor/plant lipid transfer protein/seed storage helical" evidence="10">
    <location>
        <begin position="31"/>
        <end position="108"/>
    </location>
</feature>
<keyword evidence="12" id="KW-0808">Transferase</keyword>
<keyword evidence="3" id="KW-0472">Membrane</keyword>
<feature type="compositionally biased region" description="Low complexity" evidence="8">
    <location>
        <begin position="111"/>
        <end position="159"/>
    </location>
</feature>
<keyword evidence="6" id="KW-0325">Glycoprotein</keyword>
<dbReference type="GO" id="GO:0098552">
    <property type="term" value="C:side of membrane"/>
    <property type="evidence" value="ECO:0007669"/>
    <property type="project" value="UniProtKB-KW"/>
</dbReference>
<dbReference type="FunFam" id="1.10.110.10:FF:000001">
    <property type="entry name" value="Bifunctional inhibitor/lipid-transfer protein/seed storage 2S albumin superfamily protein"/>
    <property type="match status" value="1"/>
</dbReference>
<evidence type="ECO:0000313" key="13">
    <source>
        <dbReference type="Proteomes" id="UP001140949"/>
    </source>
</evidence>
<organism evidence="11 13">
    <name type="scientific">Iris pallida</name>
    <name type="common">Sweet iris</name>
    <dbReference type="NCBI Taxonomy" id="29817"/>
    <lineage>
        <taxon>Eukaryota</taxon>
        <taxon>Viridiplantae</taxon>
        <taxon>Streptophyta</taxon>
        <taxon>Embryophyta</taxon>
        <taxon>Tracheophyta</taxon>
        <taxon>Spermatophyta</taxon>
        <taxon>Magnoliopsida</taxon>
        <taxon>Liliopsida</taxon>
        <taxon>Asparagales</taxon>
        <taxon>Iridaceae</taxon>
        <taxon>Iridoideae</taxon>
        <taxon>Irideae</taxon>
        <taxon>Iris</taxon>
    </lineage>
</organism>
<keyword evidence="13" id="KW-1185">Reference proteome</keyword>
<dbReference type="InterPro" id="IPR036312">
    <property type="entry name" value="Bifun_inhib/LTP/seed_sf"/>
</dbReference>
<comment type="subcellular location">
    <subcellularLocation>
        <location evidence="1">Cell membrane</location>
        <topology evidence="1">Lipid-anchor</topology>
        <topology evidence="1">GPI-anchor</topology>
    </subcellularLocation>
</comment>
<dbReference type="InterPro" id="IPR016140">
    <property type="entry name" value="Bifunc_inhib/LTP/seed_store"/>
</dbReference>
<feature type="signal peptide" evidence="9">
    <location>
        <begin position="1"/>
        <end position="26"/>
    </location>
</feature>
<dbReference type="GO" id="GO:0005886">
    <property type="term" value="C:plasma membrane"/>
    <property type="evidence" value="ECO:0007669"/>
    <property type="project" value="UniProtKB-SubCell"/>
</dbReference>
<evidence type="ECO:0000256" key="3">
    <source>
        <dbReference type="ARBA" id="ARBA00022622"/>
    </source>
</evidence>
<reference evidence="11" key="2">
    <citation type="submission" date="2023-04" db="EMBL/GenBank/DDBJ databases">
        <authorList>
            <person name="Bruccoleri R.E."/>
            <person name="Oakeley E.J."/>
            <person name="Faust A.-M."/>
            <person name="Dessus-Babus S."/>
            <person name="Altorfer M."/>
            <person name="Burckhardt D."/>
            <person name="Oertli M."/>
            <person name="Naumann U."/>
            <person name="Petersen F."/>
            <person name="Wong J."/>
        </authorList>
    </citation>
    <scope>NUCLEOTIDE SEQUENCE</scope>
    <source>
        <strain evidence="11">GSM-AAB239-AS_SAM_17_03QT</strain>
        <tissue evidence="11">Leaf</tissue>
    </source>
</reference>
<dbReference type="SMART" id="SM00499">
    <property type="entry name" value="AAI"/>
    <property type="match status" value="1"/>
</dbReference>
<accession>A0AAX6E9Q6</accession>
<evidence type="ECO:0000256" key="9">
    <source>
        <dbReference type="SAM" id="SignalP"/>
    </source>
</evidence>
<keyword evidence="4 9" id="KW-0732">Signal</keyword>
<dbReference type="PRINTS" id="PR00382">
    <property type="entry name" value="LIPIDTRNSFER"/>
</dbReference>
<evidence type="ECO:0000259" key="10">
    <source>
        <dbReference type="SMART" id="SM00499"/>
    </source>
</evidence>
<keyword evidence="12" id="KW-0418">Kinase</keyword>
<dbReference type="EMBL" id="JANAVB010027999">
    <property type="protein sequence ID" value="KAJ6817025.1"/>
    <property type="molecule type" value="Genomic_DNA"/>
</dbReference>
<dbReference type="Proteomes" id="UP001140949">
    <property type="component" value="Unassembled WGS sequence"/>
</dbReference>
<dbReference type="Pfam" id="PF14368">
    <property type="entry name" value="LTP_2"/>
    <property type="match status" value="1"/>
</dbReference>